<reference evidence="1 5" key="1">
    <citation type="journal article" date="2019" name="Sci. Rep.">
        <title>Orb-weaving spider Araneus ventricosus genome elucidates the spidroin gene catalogue.</title>
        <authorList>
            <person name="Kono N."/>
            <person name="Nakamura H."/>
            <person name="Ohtoshi R."/>
            <person name="Moran D.A.P."/>
            <person name="Shinohara A."/>
            <person name="Yoshida Y."/>
            <person name="Fujiwara M."/>
            <person name="Mori M."/>
            <person name="Tomita M."/>
            <person name="Arakawa K."/>
        </authorList>
    </citation>
    <scope>NUCLEOTIDE SEQUENCE [LARGE SCALE GENOMIC DNA]</scope>
</reference>
<evidence type="ECO:0000313" key="1">
    <source>
        <dbReference type="EMBL" id="GBL74524.1"/>
    </source>
</evidence>
<dbReference type="EMBL" id="BGPR01079449">
    <property type="protein sequence ID" value="GBL74578.1"/>
    <property type="molecule type" value="Genomic_DNA"/>
</dbReference>
<protein>
    <submittedName>
        <fullName evidence="1">Uncharacterized protein</fullName>
    </submittedName>
</protein>
<evidence type="ECO:0000313" key="2">
    <source>
        <dbReference type="EMBL" id="GBL74529.1"/>
    </source>
</evidence>
<name>A0A4Y2A6H0_ARAVE</name>
<dbReference type="EMBL" id="BGPR01079441">
    <property type="protein sequence ID" value="GBL74529.1"/>
    <property type="molecule type" value="Genomic_DNA"/>
</dbReference>
<evidence type="ECO:0000313" key="3">
    <source>
        <dbReference type="EMBL" id="GBL74539.1"/>
    </source>
</evidence>
<dbReference type="EMBL" id="BGPR01079440">
    <property type="protein sequence ID" value="GBL74524.1"/>
    <property type="molecule type" value="Genomic_DNA"/>
</dbReference>
<comment type="caution">
    <text evidence="1">The sequence shown here is derived from an EMBL/GenBank/DDBJ whole genome shotgun (WGS) entry which is preliminary data.</text>
</comment>
<accession>A0A4Y2A6H0</accession>
<evidence type="ECO:0000313" key="4">
    <source>
        <dbReference type="EMBL" id="GBL74578.1"/>
    </source>
</evidence>
<gene>
    <name evidence="3" type="ORF">AVEN_127324_1</name>
    <name evidence="4" type="ORF">AVEN_206297_1</name>
    <name evidence="1" type="ORF">AVEN_262764_1</name>
    <name evidence="2" type="ORF">AVEN_268437_1</name>
</gene>
<sequence>MEVAWPITAGLGVRGLMRTEMGCGGQGYLDPLLRLTPKRSQNLISLKRKQPPETGLRSCEVGISRPPWTASLGVRGLKHFRYTDHSDVVISLALTQSYHYQRRSLYHNNISI</sequence>
<dbReference type="Proteomes" id="UP000499080">
    <property type="component" value="Unassembled WGS sequence"/>
</dbReference>
<organism evidence="1 5">
    <name type="scientific">Araneus ventricosus</name>
    <name type="common">Orbweaver spider</name>
    <name type="synonym">Epeira ventricosa</name>
    <dbReference type="NCBI Taxonomy" id="182803"/>
    <lineage>
        <taxon>Eukaryota</taxon>
        <taxon>Metazoa</taxon>
        <taxon>Ecdysozoa</taxon>
        <taxon>Arthropoda</taxon>
        <taxon>Chelicerata</taxon>
        <taxon>Arachnida</taxon>
        <taxon>Araneae</taxon>
        <taxon>Araneomorphae</taxon>
        <taxon>Entelegynae</taxon>
        <taxon>Araneoidea</taxon>
        <taxon>Araneidae</taxon>
        <taxon>Araneus</taxon>
    </lineage>
</organism>
<evidence type="ECO:0000313" key="5">
    <source>
        <dbReference type="Proteomes" id="UP000499080"/>
    </source>
</evidence>
<dbReference type="EMBL" id="BGPR01079443">
    <property type="protein sequence ID" value="GBL74539.1"/>
    <property type="molecule type" value="Genomic_DNA"/>
</dbReference>
<proteinExistence type="predicted"/>
<dbReference type="AlphaFoldDB" id="A0A4Y2A6H0"/>
<keyword evidence="5" id="KW-1185">Reference proteome</keyword>